<accession>A0A395M0S2</accession>
<dbReference type="EMBL" id="PHFL01000058">
    <property type="protein sequence ID" value="RFM23808.1"/>
    <property type="molecule type" value="Genomic_DNA"/>
</dbReference>
<dbReference type="Proteomes" id="UP000266389">
    <property type="component" value="Unassembled WGS sequence"/>
</dbReference>
<evidence type="ECO:0000313" key="2">
    <source>
        <dbReference type="Proteomes" id="UP000266389"/>
    </source>
</evidence>
<protein>
    <submittedName>
        <fullName evidence="1">Uncharacterized protein</fullName>
    </submittedName>
</protein>
<evidence type="ECO:0000313" key="1">
    <source>
        <dbReference type="EMBL" id="RFM23808.1"/>
    </source>
</evidence>
<reference evidence="1 2" key="1">
    <citation type="journal article" date="2011" name="ISME J.">
        <title>Community ecology of hot spring cyanobacterial mats: predominant populations and their functional potential.</title>
        <authorList>
            <person name="Klatt C.G."/>
            <person name="Wood J.M."/>
            <person name="Rusch D.B."/>
            <person name="Bateson M.M."/>
            <person name="Hamamura N."/>
            <person name="Heidelberg J.F."/>
            <person name="Grossman A.R."/>
            <person name="Bhaya D."/>
            <person name="Cohan F.M."/>
            <person name="Kuhl M."/>
            <person name="Bryant D.A."/>
            <person name="Ward D.M."/>
        </authorList>
    </citation>
    <scope>NUCLEOTIDE SEQUENCE [LARGE SCALE GENOMIC DNA]</scope>
    <source>
        <strain evidence="1">OS</strain>
    </source>
</reference>
<gene>
    <name evidence="1" type="ORF">D0433_09275</name>
</gene>
<sequence length="98" mass="11392">MSESNKVQFGGIEARILEAVRKLRTRYPLGRYEMSFHLDAYNGEAFYDRVLESIEDAGGFRVRFVDKSSIDIPLAALKDVDKPDFLDKWGEIIYKTRR</sequence>
<dbReference type="AlphaFoldDB" id="A0A395M0S2"/>
<name>A0A395M0S2_9BACT</name>
<comment type="caution">
    <text evidence="1">The sequence shown here is derived from an EMBL/GenBank/DDBJ whole genome shotgun (WGS) entry which is preliminary data.</text>
</comment>
<proteinExistence type="predicted"/>
<organism evidence="1 2">
    <name type="scientific">Candidatus Thermochlorobacter aerophilus</name>
    <dbReference type="NCBI Taxonomy" id="1868324"/>
    <lineage>
        <taxon>Bacteria</taxon>
        <taxon>Pseudomonadati</taxon>
        <taxon>Chlorobiota</taxon>
        <taxon>Chlorobiia</taxon>
        <taxon>Chlorobiales</taxon>
        <taxon>Candidatus Thermochlorobacteriaceae</taxon>
        <taxon>Candidatus Thermochlorobacter</taxon>
    </lineage>
</organism>